<reference evidence="7 8" key="2">
    <citation type="submission" date="2019-01" db="EMBL/GenBank/DDBJ databases">
        <title>The decoding of complex shrimp genome reveals the adaptation for benthos swimmer, frequently molting mechanism and breeding impact on genome.</title>
        <authorList>
            <person name="Sun Y."/>
            <person name="Gao Y."/>
            <person name="Yu Y."/>
        </authorList>
    </citation>
    <scope>NUCLEOTIDE SEQUENCE [LARGE SCALE GENOMIC DNA]</scope>
    <source>
        <tissue evidence="7">Muscle</tissue>
    </source>
</reference>
<dbReference type="OrthoDB" id="1630758at2759"/>
<dbReference type="Gene3D" id="3.30.40.10">
    <property type="entry name" value="Zinc/RING finger domain, C3HC4 (zinc finger)"/>
    <property type="match status" value="1"/>
</dbReference>
<comment type="caution">
    <text evidence="7">The sequence shown here is derived from an EMBL/GenBank/DDBJ whole genome shotgun (WGS) entry which is preliminary data.</text>
</comment>
<dbReference type="Proteomes" id="UP000283509">
    <property type="component" value="Unassembled WGS sequence"/>
</dbReference>
<evidence type="ECO:0000256" key="1">
    <source>
        <dbReference type="ARBA" id="ARBA00022723"/>
    </source>
</evidence>
<dbReference type="InterPro" id="IPR013083">
    <property type="entry name" value="Znf_RING/FYVE/PHD"/>
</dbReference>
<evidence type="ECO:0000256" key="5">
    <source>
        <dbReference type="SAM" id="Coils"/>
    </source>
</evidence>
<keyword evidence="1" id="KW-0479">Metal-binding</keyword>
<keyword evidence="5" id="KW-0175">Coiled coil</keyword>
<proteinExistence type="predicted"/>
<evidence type="ECO:0000313" key="7">
    <source>
        <dbReference type="EMBL" id="ROT78476.1"/>
    </source>
</evidence>
<evidence type="ECO:0000313" key="8">
    <source>
        <dbReference type="Proteomes" id="UP000283509"/>
    </source>
</evidence>
<dbReference type="SUPFAM" id="SSF57850">
    <property type="entry name" value="RING/U-box"/>
    <property type="match status" value="1"/>
</dbReference>
<sequence length="535" mass="59086">MLTLLKQQDCKVCLKKFNREDRRPRYIPCGHTFCACCLGGLLKGGSLACHICQVEHGASDITQFPVALLIEELIGDSDVSKPEEAAVTTPAAASLGPSCHAGKTISKKLTSLREEQKKELQSAEDACCAMARELTDYNNTLVQWDTEHRALLESIRRLMIKPSEEALEMIAEERSHLRELKNEGEQHRSRLGKAKEALATVETAQEVVTAIGDADQCQVVAEEWHQQCREKFPNIKSVHRSFKVRLLIEKALKIMYGGLHGDRCVPLHSLYKTIHDDGCIPVYLADNDYNIKTKVDYIGEFASMRFTAEDLRKPNMHLKGLLKANLVYATKFLDSQRLFSKVSLQDDGRILLHGLTEDTPPEGACILQFDDALKQMNETNTLTFLDIALADSPARRVFIRLNPVSVRGRHYVILCTGQLGRSYIDSSLRKVVNQDNPGEFIVGGRFSSAGGPPHLPFDNRVDRTASAGVVFGLPGDVTKGSEGFGLFCVCTKGKVNTEFPTAFGRVESGLDVFISATKKADVTSCKLVDCGVVLG</sequence>
<dbReference type="GO" id="GO:0008270">
    <property type="term" value="F:zinc ion binding"/>
    <property type="evidence" value="ECO:0007669"/>
    <property type="project" value="UniProtKB-KW"/>
</dbReference>
<evidence type="ECO:0000256" key="3">
    <source>
        <dbReference type="ARBA" id="ARBA00022833"/>
    </source>
</evidence>
<evidence type="ECO:0000256" key="2">
    <source>
        <dbReference type="ARBA" id="ARBA00022771"/>
    </source>
</evidence>
<reference evidence="7 8" key="1">
    <citation type="submission" date="2018-04" db="EMBL/GenBank/DDBJ databases">
        <authorList>
            <person name="Zhang X."/>
            <person name="Yuan J."/>
            <person name="Li F."/>
            <person name="Xiang J."/>
        </authorList>
    </citation>
    <scope>NUCLEOTIDE SEQUENCE [LARGE SCALE GENOMIC DNA]</scope>
    <source>
        <tissue evidence="7">Muscle</tissue>
    </source>
</reference>
<feature type="domain" description="RING-type" evidence="6">
    <location>
        <begin position="10"/>
        <end position="53"/>
    </location>
</feature>
<name>A0A423TPT3_PENVA</name>
<evidence type="ECO:0000259" key="6">
    <source>
        <dbReference type="PROSITE" id="PS50089"/>
    </source>
</evidence>
<keyword evidence="2 4" id="KW-0863">Zinc-finger</keyword>
<gene>
    <name evidence="7" type="ORF">C7M84_002801</name>
</gene>
<dbReference type="PROSITE" id="PS00518">
    <property type="entry name" value="ZF_RING_1"/>
    <property type="match status" value="1"/>
</dbReference>
<accession>A0A423TPT3</accession>
<dbReference type="InterPro" id="IPR001841">
    <property type="entry name" value="Znf_RING"/>
</dbReference>
<dbReference type="EMBL" id="QCYY01001373">
    <property type="protein sequence ID" value="ROT78476.1"/>
    <property type="molecule type" value="Genomic_DNA"/>
</dbReference>
<keyword evidence="8" id="KW-1185">Reference proteome</keyword>
<dbReference type="InterPro" id="IPR017907">
    <property type="entry name" value="Znf_RING_CS"/>
</dbReference>
<organism evidence="7 8">
    <name type="scientific">Penaeus vannamei</name>
    <name type="common">Whiteleg shrimp</name>
    <name type="synonym">Litopenaeus vannamei</name>
    <dbReference type="NCBI Taxonomy" id="6689"/>
    <lineage>
        <taxon>Eukaryota</taxon>
        <taxon>Metazoa</taxon>
        <taxon>Ecdysozoa</taxon>
        <taxon>Arthropoda</taxon>
        <taxon>Crustacea</taxon>
        <taxon>Multicrustacea</taxon>
        <taxon>Malacostraca</taxon>
        <taxon>Eumalacostraca</taxon>
        <taxon>Eucarida</taxon>
        <taxon>Decapoda</taxon>
        <taxon>Dendrobranchiata</taxon>
        <taxon>Penaeoidea</taxon>
        <taxon>Penaeidae</taxon>
        <taxon>Penaeus</taxon>
    </lineage>
</organism>
<dbReference type="AlphaFoldDB" id="A0A423TPT3"/>
<dbReference type="PROSITE" id="PS50089">
    <property type="entry name" value="ZF_RING_2"/>
    <property type="match status" value="1"/>
</dbReference>
<keyword evidence="3" id="KW-0862">Zinc</keyword>
<protein>
    <recommendedName>
        <fullName evidence="6">RING-type domain-containing protein</fullName>
    </recommendedName>
</protein>
<dbReference type="SMART" id="SM00184">
    <property type="entry name" value="RING"/>
    <property type="match status" value="1"/>
</dbReference>
<feature type="coiled-coil region" evidence="5">
    <location>
        <begin position="163"/>
        <end position="197"/>
    </location>
</feature>
<evidence type="ECO:0000256" key="4">
    <source>
        <dbReference type="PROSITE-ProRule" id="PRU00175"/>
    </source>
</evidence>